<evidence type="ECO:0000256" key="9">
    <source>
        <dbReference type="SAM" id="MobiDB-lite"/>
    </source>
</evidence>
<feature type="domain" description="Homeobox" evidence="10">
    <location>
        <begin position="64"/>
        <end position="124"/>
    </location>
</feature>
<dbReference type="Pfam" id="PF00046">
    <property type="entry name" value="Homeodomain"/>
    <property type="match status" value="1"/>
</dbReference>
<evidence type="ECO:0000256" key="7">
    <source>
        <dbReference type="PROSITE-ProRule" id="PRU00108"/>
    </source>
</evidence>
<evidence type="ECO:0000256" key="2">
    <source>
        <dbReference type="ARBA" id="ARBA00005733"/>
    </source>
</evidence>
<keyword evidence="12" id="KW-1185">Reference proteome</keyword>
<dbReference type="GO" id="GO:0007492">
    <property type="term" value="P:endoderm development"/>
    <property type="evidence" value="ECO:0007669"/>
    <property type="project" value="InterPro"/>
</dbReference>
<evidence type="ECO:0000256" key="8">
    <source>
        <dbReference type="RuleBase" id="RU000682"/>
    </source>
</evidence>
<accession>A0AAD7SWS3</accession>
<feature type="DNA-binding region" description="Homeobox" evidence="7">
    <location>
        <begin position="66"/>
        <end position="125"/>
    </location>
</feature>
<dbReference type="PANTHER" id="PTHR47656">
    <property type="entry name" value="HOMEOBOX PROTEIN MIXL"/>
    <property type="match status" value="1"/>
</dbReference>
<dbReference type="InterPro" id="IPR001356">
    <property type="entry name" value="HD"/>
</dbReference>
<keyword evidence="5 7" id="KW-0371">Homeobox</keyword>
<evidence type="ECO:0000256" key="3">
    <source>
        <dbReference type="ARBA" id="ARBA00022473"/>
    </source>
</evidence>
<feature type="region of interest" description="Disordered" evidence="9">
    <location>
        <begin position="167"/>
        <end position="193"/>
    </location>
</feature>
<organism evidence="11 12">
    <name type="scientific">Aldrovandia affinis</name>
    <dbReference type="NCBI Taxonomy" id="143900"/>
    <lineage>
        <taxon>Eukaryota</taxon>
        <taxon>Metazoa</taxon>
        <taxon>Chordata</taxon>
        <taxon>Craniata</taxon>
        <taxon>Vertebrata</taxon>
        <taxon>Euteleostomi</taxon>
        <taxon>Actinopterygii</taxon>
        <taxon>Neopterygii</taxon>
        <taxon>Teleostei</taxon>
        <taxon>Notacanthiformes</taxon>
        <taxon>Halosauridae</taxon>
        <taxon>Aldrovandia</taxon>
    </lineage>
</organism>
<gene>
    <name evidence="11" type="ORF">AAFF_G00201900</name>
</gene>
<dbReference type="GO" id="GO:0003677">
    <property type="term" value="F:DNA binding"/>
    <property type="evidence" value="ECO:0007669"/>
    <property type="project" value="UniProtKB-UniRule"/>
</dbReference>
<dbReference type="SMART" id="SM00389">
    <property type="entry name" value="HOX"/>
    <property type="match status" value="1"/>
</dbReference>
<keyword evidence="3" id="KW-0217">Developmental protein</keyword>
<dbReference type="GO" id="GO:0005634">
    <property type="term" value="C:nucleus"/>
    <property type="evidence" value="ECO:0007669"/>
    <property type="project" value="UniProtKB-SubCell"/>
</dbReference>
<evidence type="ECO:0000313" key="11">
    <source>
        <dbReference type="EMBL" id="KAJ8410209.1"/>
    </source>
</evidence>
<evidence type="ECO:0000256" key="5">
    <source>
        <dbReference type="ARBA" id="ARBA00023155"/>
    </source>
</evidence>
<dbReference type="EMBL" id="JAINUG010000027">
    <property type="protein sequence ID" value="KAJ8410209.1"/>
    <property type="molecule type" value="Genomic_DNA"/>
</dbReference>
<comment type="caution">
    <text evidence="11">The sequence shown here is derived from an EMBL/GenBank/DDBJ whole genome shotgun (WGS) entry which is preliminary data.</text>
</comment>
<proteinExistence type="inferred from homology"/>
<name>A0AAD7SWS3_9TELE</name>
<keyword evidence="6 7" id="KW-0539">Nucleus</keyword>
<dbReference type="PANTHER" id="PTHR47656:SF1">
    <property type="entry name" value="HOMEOBOX PROTEIN MIXL1"/>
    <property type="match status" value="1"/>
</dbReference>
<protein>
    <recommendedName>
        <fullName evidence="10">Homeobox domain-containing protein</fullName>
    </recommendedName>
</protein>
<comment type="subcellular location">
    <subcellularLocation>
        <location evidence="1 7 8">Nucleus</location>
    </subcellularLocation>
</comment>
<evidence type="ECO:0000256" key="6">
    <source>
        <dbReference type="ARBA" id="ARBA00023242"/>
    </source>
</evidence>
<dbReference type="Proteomes" id="UP001221898">
    <property type="component" value="Unassembled WGS sequence"/>
</dbReference>
<reference evidence="11" key="1">
    <citation type="journal article" date="2023" name="Science">
        <title>Genome structures resolve the early diversification of teleost fishes.</title>
        <authorList>
            <person name="Parey E."/>
            <person name="Louis A."/>
            <person name="Montfort J."/>
            <person name="Bouchez O."/>
            <person name="Roques C."/>
            <person name="Iampietro C."/>
            <person name="Lluch J."/>
            <person name="Castinel A."/>
            <person name="Donnadieu C."/>
            <person name="Desvignes T."/>
            <person name="Floi Bucao C."/>
            <person name="Jouanno E."/>
            <person name="Wen M."/>
            <person name="Mejri S."/>
            <person name="Dirks R."/>
            <person name="Jansen H."/>
            <person name="Henkel C."/>
            <person name="Chen W.J."/>
            <person name="Zahm M."/>
            <person name="Cabau C."/>
            <person name="Klopp C."/>
            <person name="Thompson A.W."/>
            <person name="Robinson-Rechavi M."/>
            <person name="Braasch I."/>
            <person name="Lecointre G."/>
            <person name="Bobe J."/>
            <person name="Postlethwait J.H."/>
            <person name="Berthelot C."/>
            <person name="Roest Crollius H."/>
            <person name="Guiguen Y."/>
        </authorList>
    </citation>
    <scope>NUCLEOTIDE SEQUENCE</scope>
    <source>
        <strain evidence="11">NC1722</strain>
    </source>
</reference>
<dbReference type="FunFam" id="1.10.10.60:FF:000312">
    <property type="entry name" value="Mix-type homeobox gene 1"/>
    <property type="match status" value="1"/>
</dbReference>
<dbReference type="CDD" id="cd00086">
    <property type="entry name" value="homeodomain"/>
    <property type="match status" value="1"/>
</dbReference>
<dbReference type="InterPro" id="IPR009057">
    <property type="entry name" value="Homeodomain-like_sf"/>
</dbReference>
<dbReference type="SUPFAM" id="SSF46689">
    <property type="entry name" value="Homeodomain-like"/>
    <property type="match status" value="1"/>
</dbReference>
<keyword evidence="4 7" id="KW-0238">DNA-binding</keyword>
<evidence type="ECO:0000259" key="10">
    <source>
        <dbReference type="PROSITE" id="PS50071"/>
    </source>
</evidence>
<dbReference type="GO" id="GO:0002244">
    <property type="term" value="P:hematopoietic progenitor cell differentiation"/>
    <property type="evidence" value="ECO:0007669"/>
    <property type="project" value="InterPro"/>
</dbReference>
<evidence type="ECO:0000313" key="12">
    <source>
        <dbReference type="Proteomes" id="UP001221898"/>
    </source>
</evidence>
<dbReference type="AlphaFoldDB" id="A0AAD7SWS3"/>
<dbReference type="InterPro" id="IPR042917">
    <property type="entry name" value="MIXL1"/>
</dbReference>
<dbReference type="GO" id="GO:0001228">
    <property type="term" value="F:DNA-binding transcription activator activity, RNA polymerase II-specific"/>
    <property type="evidence" value="ECO:0007669"/>
    <property type="project" value="InterPro"/>
</dbReference>
<evidence type="ECO:0000256" key="1">
    <source>
        <dbReference type="ARBA" id="ARBA00004123"/>
    </source>
</evidence>
<sequence length="342" mass="38641">MSAVHAKLPAGNSAIQFQMFSEGNPERRNNMHHTVSEFSAVANGTNYYNPANSACPRTDSMALLTHRRKRTNFTQQQIEVLEKVYADTMYPDIYLREKLEALTGLPESRIQVWFQNRRAKSRRQTGPPASMKQSHAVSGPVLAFTQLQNRMPMEMQRMANFALGNDFRSQPNNTTEEAHSKTKPPKKSCNYGHSSVPSTFDAINDGKNRQLERDHHTNIRAAGSRVGHYQRERDHFLNSQNLSHNSVGKVPKHVLVEYDNFPPNKTIGPEMKVVIPPIPSPTHFSRSSPKHVLCPAQHLQVKSKPDGFGHFSPIRHSEQREKFSDSDSDWESGVITGFGAFL</sequence>
<comment type="similarity">
    <text evidence="2">Belongs to the paired homeobox family.</text>
</comment>
<evidence type="ECO:0000256" key="4">
    <source>
        <dbReference type="ARBA" id="ARBA00023125"/>
    </source>
</evidence>
<dbReference type="Gene3D" id="1.10.10.60">
    <property type="entry name" value="Homeodomain-like"/>
    <property type="match status" value="1"/>
</dbReference>
<dbReference type="PROSITE" id="PS50071">
    <property type="entry name" value="HOMEOBOX_2"/>
    <property type="match status" value="1"/>
</dbReference>